<proteinExistence type="predicted"/>
<evidence type="ECO:0000256" key="1">
    <source>
        <dbReference type="SAM" id="MobiDB-lite"/>
    </source>
</evidence>
<evidence type="ECO:0000313" key="3">
    <source>
        <dbReference type="Proteomes" id="UP001150941"/>
    </source>
</evidence>
<dbReference type="RefSeq" id="XP_058329199.1">
    <property type="nucleotide sequence ID" value="XM_058476309.1"/>
</dbReference>
<comment type="caution">
    <text evidence="2">The sequence shown here is derived from an EMBL/GenBank/DDBJ whole genome shotgun (WGS) entry which is preliminary data.</text>
</comment>
<evidence type="ECO:0000313" key="2">
    <source>
        <dbReference type="EMBL" id="KAJ5225788.1"/>
    </source>
</evidence>
<dbReference type="AlphaFoldDB" id="A0A9W9NVP1"/>
<dbReference type="Proteomes" id="UP001150941">
    <property type="component" value="Unassembled WGS sequence"/>
</dbReference>
<dbReference type="OrthoDB" id="4157036at2759"/>
<protein>
    <submittedName>
        <fullName evidence="2">Uncharacterized protein</fullName>
    </submittedName>
</protein>
<feature type="compositionally biased region" description="Basic and acidic residues" evidence="1">
    <location>
        <begin position="45"/>
        <end position="58"/>
    </location>
</feature>
<feature type="region of interest" description="Disordered" evidence="1">
    <location>
        <begin position="130"/>
        <end position="167"/>
    </location>
</feature>
<sequence length="514" mass="55993">MSSPSIPRRGQPSTGNTTQPRYYSKQTNLQRRESVQDSLPPVSSHENRDSSETAYSDERCITNAIRVATSTEGNPSQDSTFQMDPILENGQAANMAMFLPLESSQDCPVFTQRQTSGMQKQLLGGAWRGQVLSDQGPPYRAEQRSSTLSSEKRSGEEAVHPQHSKAASIDTCATHFPRPHWPRHATPVAVSLVQPRFPPPERSPTPPGLPSFNTPEAITFAARFNAENGALRPTAANSRFTGSTRGYTLTSYGAGIRRFFVRASLPNTGLSSQAGYQGISRAPGATIVQGRFPIRHSGHGIHHIQDIQEHQFHLPDMPVAETTTAALEGLHEVDEPSVKRPSAPRKRRNSALGSLYTFSRPWTSRDARTVAHAGNASRPDFSEVARSMPSPLQLPAPSIPIHIRPGTDDSTAEPLETQSGSILDKLCCLPMELCKCFCVGDTNAHGPTEPLQTVTSNDTYHTAPSPPSSTRNSTTHGAHDVESNDAQNSSQPPAARRNPFWQRALGFRFASLNI</sequence>
<feature type="compositionally biased region" description="Basic and acidic residues" evidence="1">
    <location>
        <begin position="150"/>
        <end position="160"/>
    </location>
</feature>
<dbReference type="EMBL" id="JAPQKS010000005">
    <property type="protein sequence ID" value="KAJ5225788.1"/>
    <property type="molecule type" value="Genomic_DNA"/>
</dbReference>
<feature type="compositionally biased region" description="Polar residues" evidence="1">
    <location>
        <begin position="450"/>
        <end position="460"/>
    </location>
</feature>
<feature type="region of interest" description="Disordered" evidence="1">
    <location>
        <begin position="1"/>
        <end position="58"/>
    </location>
</feature>
<reference evidence="2" key="2">
    <citation type="journal article" date="2023" name="IMA Fungus">
        <title>Comparative genomic study of the Penicillium genus elucidates a diverse pangenome and 15 lateral gene transfer events.</title>
        <authorList>
            <person name="Petersen C."/>
            <person name="Sorensen T."/>
            <person name="Nielsen M.R."/>
            <person name="Sondergaard T.E."/>
            <person name="Sorensen J.L."/>
            <person name="Fitzpatrick D.A."/>
            <person name="Frisvad J.C."/>
            <person name="Nielsen K.L."/>
        </authorList>
    </citation>
    <scope>NUCLEOTIDE SEQUENCE</scope>
    <source>
        <strain evidence="2">IBT 19713</strain>
    </source>
</reference>
<dbReference type="GeneID" id="83203612"/>
<accession>A0A9W9NVP1</accession>
<feature type="region of interest" description="Disordered" evidence="1">
    <location>
        <begin position="449"/>
        <end position="498"/>
    </location>
</feature>
<gene>
    <name evidence="2" type="ORF">N7468_007013</name>
</gene>
<reference evidence="2" key="1">
    <citation type="submission" date="2022-11" db="EMBL/GenBank/DDBJ databases">
        <authorList>
            <person name="Petersen C."/>
        </authorList>
    </citation>
    <scope>NUCLEOTIDE SEQUENCE</scope>
    <source>
        <strain evidence="2">IBT 19713</strain>
    </source>
</reference>
<feature type="compositionally biased region" description="Polar residues" evidence="1">
    <location>
        <begin position="1"/>
        <end position="29"/>
    </location>
</feature>
<keyword evidence="3" id="KW-1185">Reference proteome</keyword>
<name>A0A9W9NVP1_9EURO</name>
<feature type="region of interest" description="Disordered" evidence="1">
    <location>
        <begin position="369"/>
        <end position="416"/>
    </location>
</feature>
<organism evidence="2 3">
    <name type="scientific">Penicillium chermesinum</name>
    <dbReference type="NCBI Taxonomy" id="63820"/>
    <lineage>
        <taxon>Eukaryota</taxon>
        <taxon>Fungi</taxon>
        <taxon>Dikarya</taxon>
        <taxon>Ascomycota</taxon>
        <taxon>Pezizomycotina</taxon>
        <taxon>Eurotiomycetes</taxon>
        <taxon>Eurotiomycetidae</taxon>
        <taxon>Eurotiales</taxon>
        <taxon>Aspergillaceae</taxon>
        <taxon>Penicillium</taxon>
    </lineage>
</organism>